<reference evidence="6" key="1">
    <citation type="submission" date="2023-08" db="EMBL/GenBank/DDBJ databases">
        <authorList>
            <person name="Alioto T."/>
            <person name="Alioto T."/>
            <person name="Gomez Garrido J."/>
        </authorList>
    </citation>
    <scope>NUCLEOTIDE SEQUENCE</scope>
</reference>
<dbReference type="PANTHER" id="PTHR46115">
    <property type="entry name" value="THIOREDOXIN-LIKE PROTEIN 1"/>
    <property type="match status" value="1"/>
</dbReference>
<dbReference type="SUPFAM" id="SSF52833">
    <property type="entry name" value="Thioredoxin-like"/>
    <property type="match status" value="1"/>
</dbReference>
<feature type="disulfide bond" description="Redox-active" evidence="4">
    <location>
        <begin position="31"/>
        <end position="34"/>
    </location>
</feature>
<accession>A0AA36BM60</accession>
<gene>
    <name evidence="6" type="ORF">OCTVUL_1B029793</name>
</gene>
<dbReference type="InterPro" id="IPR013766">
    <property type="entry name" value="Thioredoxin_domain"/>
</dbReference>
<dbReference type="GO" id="GO:0015035">
    <property type="term" value="F:protein-disulfide reductase activity"/>
    <property type="evidence" value="ECO:0007669"/>
    <property type="project" value="InterPro"/>
</dbReference>
<keyword evidence="7" id="KW-1185">Reference proteome</keyword>
<feature type="domain" description="Thioredoxin" evidence="5">
    <location>
        <begin position="1"/>
        <end position="105"/>
    </location>
</feature>
<evidence type="ECO:0000256" key="1">
    <source>
        <dbReference type="ARBA" id="ARBA00023157"/>
    </source>
</evidence>
<evidence type="ECO:0000256" key="2">
    <source>
        <dbReference type="PIRNR" id="PIRNR000077"/>
    </source>
</evidence>
<dbReference type="EMBL" id="OX597832">
    <property type="protein sequence ID" value="CAI9736734.1"/>
    <property type="molecule type" value="Genomic_DNA"/>
</dbReference>
<dbReference type="Proteomes" id="UP001162480">
    <property type="component" value="Chromosome 19"/>
</dbReference>
<dbReference type="AlphaFoldDB" id="A0AA36BM60"/>
<dbReference type="InterPro" id="IPR005746">
    <property type="entry name" value="Thioredoxin"/>
</dbReference>
<evidence type="ECO:0000313" key="7">
    <source>
        <dbReference type="Proteomes" id="UP001162480"/>
    </source>
</evidence>
<sequence>MLIIDSVEKFDQTLKENKDKLIIIDFFATWCGPCKMIAPKLKTMEEEFKSVLFCTVDVEDASEVAEKVGIQAMPTFKFYKGGEEVEEIKGASELKIREALTKYSS</sequence>
<proteinExistence type="inferred from homology"/>
<feature type="active site" description="Nucleophile" evidence="3">
    <location>
        <position position="34"/>
    </location>
</feature>
<dbReference type="PROSITE" id="PS00194">
    <property type="entry name" value="THIOREDOXIN_1"/>
    <property type="match status" value="1"/>
</dbReference>
<evidence type="ECO:0000256" key="3">
    <source>
        <dbReference type="PIRSR" id="PIRSR000077-1"/>
    </source>
</evidence>
<dbReference type="PROSITE" id="PS51352">
    <property type="entry name" value="THIOREDOXIN_2"/>
    <property type="match status" value="1"/>
</dbReference>
<dbReference type="PIRSF" id="PIRSF000077">
    <property type="entry name" value="Thioredoxin"/>
    <property type="match status" value="1"/>
</dbReference>
<organism evidence="6 7">
    <name type="scientific">Octopus vulgaris</name>
    <name type="common">Common octopus</name>
    <dbReference type="NCBI Taxonomy" id="6645"/>
    <lineage>
        <taxon>Eukaryota</taxon>
        <taxon>Metazoa</taxon>
        <taxon>Spiralia</taxon>
        <taxon>Lophotrochozoa</taxon>
        <taxon>Mollusca</taxon>
        <taxon>Cephalopoda</taxon>
        <taxon>Coleoidea</taxon>
        <taxon>Octopodiformes</taxon>
        <taxon>Octopoda</taxon>
        <taxon>Incirrata</taxon>
        <taxon>Octopodidae</taxon>
        <taxon>Octopus</taxon>
    </lineage>
</organism>
<dbReference type="Gene3D" id="3.40.30.10">
    <property type="entry name" value="Glutaredoxin"/>
    <property type="match status" value="1"/>
</dbReference>
<dbReference type="InterPro" id="IPR036249">
    <property type="entry name" value="Thioredoxin-like_sf"/>
</dbReference>
<dbReference type="Pfam" id="PF00085">
    <property type="entry name" value="Thioredoxin"/>
    <property type="match status" value="1"/>
</dbReference>
<protein>
    <recommendedName>
        <fullName evidence="2">Thioredoxin</fullName>
    </recommendedName>
</protein>
<feature type="site" description="Contributes to redox potential value" evidence="3">
    <location>
        <position position="32"/>
    </location>
</feature>
<keyword evidence="1 4" id="KW-1015">Disulfide bond</keyword>
<evidence type="ECO:0000256" key="4">
    <source>
        <dbReference type="PIRSR" id="PIRSR000077-4"/>
    </source>
</evidence>
<feature type="site" description="Contributes to redox potential value" evidence="3">
    <location>
        <position position="33"/>
    </location>
</feature>
<dbReference type="InterPro" id="IPR017937">
    <property type="entry name" value="Thioredoxin_CS"/>
</dbReference>
<comment type="similarity">
    <text evidence="2">Belongs to the thioredoxin family.</text>
</comment>
<feature type="active site" description="Nucleophile" evidence="3">
    <location>
        <position position="31"/>
    </location>
</feature>
<feature type="site" description="Deprotonates C-terminal active site Cys" evidence="3">
    <location>
        <position position="25"/>
    </location>
</feature>
<dbReference type="CDD" id="cd02947">
    <property type="entry name" value="TRX_family"/>
    <property type="match status" value="1"/>
</dbReference>
<name>A0AA36BM60_OCTVU</name>
<evidence type="ECO:0000259" key="5">
    <source>
        <dbReference type="PROSITE" id="PS51352"/>
    </source>
</evidence>
<dbReference type="FunFam" id="3.40.30.10:FF:000245">
    <property type="entry name" value="Thioredoxin"/>
    <property type="match status" value="1"/>
</dbReference>
<dbReference type="PRINTS" id="PR00421">
    <property type="entry name" value="THIOREDOXIN"/>
</dbReference>
<keyword evidence="4" id="KW-0676">Redox-active center</keyword>
<evidence type="ECO:0000313" key="6">
    <source>
        <dbReference type="EMBL" id="CAI9736734.1"/>
    </source>
</evidence>